<dbReference type="RefSeq" id="WP_022099120.1">
    <property type="nucleotide sequence ID" value="NZ_CZBU01000003.1"/>
</dbReference>
<feature type="chain" id="PRO_5008038350" evidence="3">
    <location>
        <begin position="34"/>
        <end position="474"/>
    </location>
</feature>
<keyword evidence="2" id="KW-0812">Transmembrane</keyword>
<evidence type="ECO:0000256" key="3">
    <source>
        <dbReference type="SAM" id="SignalP"/>
    </source>
</evidence>
<keyword evidence="1" id="KW-0175">Coiled coil</keyword>
<dbReference type="Proteomes" id="UP000095621">
    <property type="component" value="Unassembled WGS sequence"/>
</dbReference>
<accession>A0A174YUS9</accession>
<sequence length="474" mass="53142">MTYIKSKSSILKLLASITITLFCIVLFPSAVKAEDNQAAEVNADITLSNQGSISRMTDGSYNTKTTFSSGDTITITSSEKMYSLYIKWDLIPSEWTLSYNGKTETNGTNGFLHEYVQIPDGTTEMTITFASKESICDMHVYSKGSVPEDVQTWKTPCDNADILVFATHADDEILFLGGVLATYGGEQNLSVQVAYMCEFTTSAKIREHEKLDGLWESGIKHYPVCGDFPDLYSQTLEAAKKQYVYDDVKAYTTSCIRRFKPLVVVTQDLNGEYGHGGHMLFSHAVAESVETSNDSSVFPESASNYGTWDVPKTYLHLYTENKITMNLRLPLSRMGNRTSIEVQTAAYKKHVSQQWCWFYVSDDYEYSCADFGLYRTTVGNDTGNDMLENITTYEEQEKLAKEAAEKESIESSKAAEEASIAKEQQEIKAAHKETSKRKVSVAVIVIIVVIIIGAAAFGYVRLQQSRRKHSRRRR</sequence>
<keyword evidence="2" id="KW-0472">Membrane</keyword>
<dbReference type="SUPFAM" id="SSF102588">
    <property type="entry name" value="LmbE-like"/>
    <property type="match status" value="1"/>
</dbReference>
<proteinExistence type="predicted"/>
<feature type="signal peptide" evidence="3">
    <location>
        <begin position="1"/>
        <end position="33"/>
    </location>
</feature>
<dbReference type="OrthoDB" id="1843998at2"/>
<dbReference type="InterPro" id="IPR024078">
    <property type="entry name" value="LmbE-like_dom_sf"/>
</dbReference>
<feature type="coiled-coil region" evidence="1">
    <location>
        <begin position="406"/>
        <end position="433"/>
    </location>
</feature>
<keyword evidence="2" id="KW-1133">Transmembrane helix</keyword>
<evidence type="ECO:0000256" key="2">
    <source>
        <dbReference type="SAM" id="Phobius"/>
    </source>
</evidence>
<gene>
    <name evidence="4" type="ORF">ERS852490_01585</name>
</gene>
<organism evidence="4 5">
    <name type="scientific">Lachnospira eligens</name>
    <dbReference type="NCBI Taxonomy" id="39485"/>
    <lineage>
        <taxon>Bacteria</taxon>
        <taxon>Bacillati</taxon>
        <taxon>Bacillota</taxon>
        <taxon>Clostridia</taxon>
        <taxon>Lachnospirales</taxon>
        <taxon>Lachnospiraceae</taxon>
        <taxon>Lachnospira</taxon>
    </lineage>
</organism>
<evidence type="ECO:0000256" key="1">
    <source>
        <dbReference type="SAM" id="Coils"/>
    </source>
</evidence>
<protein>
    <submittedName>
        <fullName evidence="4">Uncharacterized proteins, LmbE homologs</fullName>
    </submittedName>
</protein>
<evidence type="ECO:0000313" key="4">
    <source>
        <dbReference type="EMBL" id="CUQ77472.1"/>
    </source>
</evidence>
<dbReference type="InterPro" id="IPR003737">
    <property type="entry name" value="GlcNAc_PI_deacetylase-related"/>
</dbReference>
<name>A0A174YUS9_9FIRM</name>
<feature type="transmembrane region" description="Helical" evidence="2">
    <location>
        <begin position="441"/>
        <end position="462"/>
    </location>
</feature>
<reference evidence="4 5" key="1">
    <citation type="submission" date="2015-09" db="EMBL/GenBank/DDBJ databases">
        <authorList>
            <consortium name="Pathogen Informatics"/>
        </authorList>
    </citation>
    <scope>NUCLEOTIDE SEQUENCE [LARGE SCALE GENOMIC DNA]</scope>
    <source>
        <strain evidence="4 5">2789STDY5834875</strain>
    </source>
</reference>
<dbReference type="Gene3D" id="3.40.50.10320">
    <property type="entry name" value="LmbE-like"/>
    <property type="match status" value="1"/>
</dbReference>
<keyword evidence="3" id="KW-0732">Signal</keyword>
<dbReference type="PANTHER" id="PTHR12993">
    <property type="entry name" value="N-ACETYLGLUCOSAMINYL-PHOSPHATIDYLINOSITOL DE-N-ACETYLASE-RELATED"/>
    <property type="match status" value="1"/>
</dbReference>
<dbReference type="GO" id="GO:0016811">
    <property type="term" value="F:hydrolase activity, acting on carbon-nitrogen (but not peptide) bonds, in linear amides"/>
    <property type="evidence" value="ECO:0007669"/>
    <property type="project" value="TreeGrafter"/>
</dbReference>
<dbReference type="AlphaFoldDB" id="A0A174YUS9"/>
<dbReference type="EMBL" id="CZBU01000003">
    <property type="protein sequence ID" value="CUQ77472.1"/>
    <property type="molecule type" value="Genomic_DNA"/>
</dbReference>
<evidence type="ECO:0000313" key="5">
    <source>
        <dbReference type="Proteomes" id="UP000095621"/>
    </source>
</evidence>
<dbReference type="Pfam" id="PF02585">
    <property type="entry name" value="PIG-L"/>
    <property type="match status" value="1"/>
</dbReference>
<dbReference type="PANTHER" id="PTHR12993:SF11">
    <property type="entry name" value="N-ACETYLGLUCOSAMINYL-PHOSPHATIDYLINOSITOL DE-N-ACETYLASE"/>
    <property type="match status" value="1"/>
</dbReference>